<evidence type="ECO:0000313" key="2">
    <source>
        <dbReference type="Proteomes" id="UP001500235"/>
    </source>
</evidence>
<protein>
    <submittedName>
        <fullName evidence="1">Uncharacterized protein</fullName>
    </submittedName>
</protein>
<comment type="caution">
    <text evidence="1">The sequence shown here is derived from an EMBL/GenBank/DDBJ whole genome shotgun (WGS) entry which is preliminary data.</text>
</comment>
<evidence type="ECO:0000313" key="1">
    <source>
        <dbReference type="EMBL" id="GAA4019604.1"/>
    </source>
</evidence>
<organism evidence="1 2">
    <name type="scientific">Sphingomonas swuensis</name>
    <dbReference type="NCBI Taxonomy" id="977800"/>
    <lineage>
        <taxon>Bacteria</taxon>
        <taxon>Pseudomonadati</taxon>
        <taxon>Pseudomonadota</taxon>
        <taxon>Alphaproteobacteria</taxon>
        <taxon>Sphingomonadales</taxon>
        <taxon>Sphingomonadaceae</taxon>
        <taxon>Sphingomonas</taxon>
    </lineage>
</organism>
<keyword evidence="2" id="KW-1185">Reference proteome</keyword>
<name>A0ABP7T234_9SPHN</name>
<sequence length="104" mass="11641">MDVQEKFLTAKARMQPVSPTTLKVEGTVMAHSADATVKAHEDHSDFNPTIFGVILEVTEGSGRMKGHPHRWHAEFGVDDPDKYVKVHVRGGTEKVYVDILKDRD</sequence>
<dbReference type="RefSeq" id="WP_344707215.1">
    <property type="nucleotide sequence ID" value="NZ_BAABBQ010000001.1"/>
</dbReference>
<proteinExistence type="predicted"/>
<reference evidence="2" key="1">
    <citation type="journal article" date="2019" name="Int. J. Syst. Evol. Microbiol.">
        <title>The Global Catalogue of Microorganisms (GCM) 10K type strain sequencing project: providing services to taxonomists for standard genome sequencing and annotation.</title>
        <authorList>
            <consortium name="The Broad Institute Genomics Platform"/>
            <consortium name="The Broad Institute Genome Sequencing Center for Infectious Disease"/>
            <person name="Wu L."/>
            <person name="Ma J."/>
        </authorList>
    </citation>
    <scope>NUCLEOTIDE SEQUENCE [LARGE SCALE GENOMIC DNA]</scope>
    <source>
        <strain evidence="2">JCM 17563</strain>
    </source>
</reference>
<dbReference type="Proteomes" id="UP001500235">
    <property type="component" value="Unassembled WGS sequence"/>
</dbReference>
<gene>
    <name evidence="1" type="ORF">GCM10022280_19400</name>
</gene>
<accession>A0ABP7T234</accession>
<dbReference type="EMBL" id="BAABBQ010000001">
    <property type="protein sequence ID" value="GAA4019604.1"/>
    <property type="molecule type" value="Genomic_DNA"/>
</dbReference>